<organism evidence="1 2">
    <name type="scientific">Nitratireductor basaltis</name>
    <dbReference type="NCBI Taxonomy" id="472175"/>
    <lineage>
        <taxon>Bacteria</taxon>
        <taxon>Pseudomonadati</taxon>
        <taxon>Pseudomonadota</taxon>
        <taxon>Alphaproteobacteria</taxon>
        <taxon>Hyphomicrobiales</taxon>
        <taxon>Phyllobacteriaceae</taxon>
        <taxon>Nitratireductor</taxon>
    </lineage>
</organism>
<dbReference type="AlphaFoldDB" id="A0A084UE68"/>
<dbReference type="EC" id="1.1.99.3" evidence="1"/>
<gene>
    <name evidence="1" type="ORF">EL18_02301</name>
</gene>
<evidence type="ECO:0000313" key="1">
    <source>
        <dbReference type="EMBL" id="KFB11254.1"/>
    </source>
</evidence>
<protein>
    <submittedName>
        <fullName evidence="1">Gluconate 2-dehydrogenase subunit 3</fullName>
        <ecNumber evidence="1">1.1.99.3</ecNumber>
    </submittedName>
</protein>
<proteinExistence type="predicted"/>
<name>A0A084UE68_9HYPH</name>
<comment type="caution">
    <text evidence="1">The sequence shown here is derived from an EMBL/GenBank/DDBJ whole genome shotgun (WGS) entry which is preliminary data.</text>
</comment>
<reference evidence="1 2" key="1">
    <citation type="submission" date="2014-05" db="EMBL/GenBank/DDBJ databases">
        <title>Draft Genome Sequence of Nitratireductor basaltis Strain UMTGB225, A Marine Bacterium Isolated from Green Barrel Tunicate.</title>
        <authorList>
            <person name="Gan H.Y."/>
        </authorList>
    </citation>
    <scope>NUCLEOTIDE SEQUENCE [LARGE SCALE GENOMIC DNA]</scope>
    <source>
        <strain evidence="1 2">UMTGB225</strain>
    </source>
</reference>
<dbReference type="GO" id="GO:0033717">
    <property type="term" value="F:gluconate 2-dehydrogenase (acceptor) activity"/>
    <property type="evidence" value="ECO:0007669"/>
    <property type="project" value="UniProtKB-EC"/>
</dbReference>
<dbReference type="EMBL" id="JMQM01000001">
    <property type="protein sequence ID" value="KFB11254.1"/>
    <property type="molecule type" value="Genomic_DNA"/>
</dbReference>
<dbReference type="STRING" id="472175.EL18_02301"/>
<dbReference type="RefSeq" id="WP_036482996.1">
    <property type="nucleotide sequence ID" value="NZ_JMQM01000001.1"/>
</dbReference>
<sequence length="245" mass="27777">MFRFSRRRLLLGASAGILAGVSPALLSSREYSGEMPYRPAPFPSPRGYDPTLRFLTEEERAFLTAAVDRFIPADEWPSASELGVVNFIDHQLAGPFGRGAIYYTKPPFLKGSEQQGYQSGEPARLYRTAIAEIEQRVVDSHGAHFAELEPDQQDDILRQLEEGEMELGEASATDFFTMLLQNTKEGYFGDPVHGGNRNMESWRMIGFPGARYDYRPYVDWYNRRVELEPVSVAGFTRFTPESRED</sequence>
<dbReference type="PATRIC" id="fig|472175.3.peg.2290"/>
<evidence type="ECO:0000313" key="2">
    <source>
        <dbReference type="Proteomes" id="UP000053675"/>
    </source>
</evidence>
<dbReference type="OrthoDB" id="8400810at2"/>
<dbReference type="InterPro" id="IPR027056">
    <property type="entry name" value="Gluconate_2DH_su3"/>
</dbReference>
<keyword evidence="1" id="KW-0560">Oxidoreductase</keyword>
<accession>A0A084UE68</accession>
<keyword evidence="2" id="KW-1185">Reference proteome</keyword>
<dbReference type="Proteomes" id="UP000053675">
    <property type="component" value="Unassembled WGS sequence"/>
</dbReference>
<dbReference type="Pfam" id="PF13618">
    <property type="entry name" value="Gluconate_2-dh3"/>
    <property type="match status" value="1"/>
</dbReference>
<dbReference type="eggNOG" id="ENOG502Z7SX">
    <property type="taxonomic scope" value="Bacteria"/>
</dbReference>